<dbReference type="SUPFAM" id="SSF51197">
    <property type="entry name" value="Clavaminate synthase-like"/>
    <property type="match status" value="1"/>
</dbReference>
<evidence type="ECO:0000259" key="1">
    <source>
        <dbReference type="Pfam" id="PF05118"/>
    </source>
</evidence>
<keyword evidence="3" id="KW-1185">Reference proteome</keyword>
<gene>
    <name evidence="2" type="ordered locus">Hoch_2423</name>
</gene>
<evidence type="ECO:0000313" key="2">
    <source>
        <dbReference type="EMBL" id="ACY14960.1"/>
    </source>
</evidence>
<feature type="domain" description="Aspartyl/asparaginy/proline hydroxylase" evidence="1">
    <location>
        <begin position="83"/>
        <end position="181"/>
    </location>
</feature>
<reference evidence="2 3" key="1">
    <citation type="journal article" date="2010" name="Stand. Genomic Sci.">
        <title>Complete genome sequence of Haliangium ochraceum type strain (SMP-2).</title>
        <authorList>
            <consortium name="US DOE Joint Genome Institute (JGI-PGF)"/>
            <person name="Ivanova N."/>
            <person name="Daum C."/>
            <person name="Lang E."/>
            <person name="Abt B."/>
            <person name="Kopitz M."/>
            <person name="Saunders E."/>
            <person name="Lapidus A."/>
            <person name="Lucas S."/>
            <person name="Glavina Del Rio T."/>
            <person name="Nolan M."/>
            <person name="Tice H."/>
            <person name="Copeland A."/>
            <person name="Cheng J.F."/>
            <person name="Chen F."/>
            <person name="Bruce D."/>
            <person name="Goodwin L."/>
            <person name="Pitluck S."/>
            <person name="Mavromatis K."/>
            <person name="Pati A."/>
            <person name="Mikhailova N."/>
            <person name="Chen A."/>
            <person name="Palaniappan K."/>
            <person name="Land M."/>
            <person name="Hauser L."/>
            <person name="Chang Y.J."/>
            <person name="Jeffries C.D."/>
            <person name="Detter J.C."/>
            <person name="Brettin T."/>
            <person name="Rohde M."/>
            <person name="Goker M."/>
            <person name="Bristow J."/>
            <person name="Markowitz V."/>
            <person name="Eisen J.A."/>
            <person name="Hugenholtz P."/>
            <person name="Kyrpides N.C."/>
            <person name="Klenk H.P."/>
        </authorList>
    </citation>
    <scope>NUCLEOTIDE SEQUENCE [LARGE SCALE GENOMIC DNA]</scope>
    <source>
        <strain evidence="3">DSM 14365 / CIP 107738 / JCM 11303 / AJ 13395 / SMP-2</strain>
    </source>
</reference>
<dbReference type="KEGG" id="hoh:Hoch_2423"/>
<evidence type="ECO:0000313" key="3">
    <source>
        <dbReference type="Proteomes" id="UP000001880"/>
    </source>
</evidence>
<sequence>MFQRPTPRSPDAIAKRYRFLQLPGAHDIAALREELAAATIPWTGSQWKWHMETRFCILRAGSDDPYPGGAMVSGAGIDQPVLQRLPLLRAFLDSAFPVPARLAWLGLSPPGARIFLHRDNTHHWDEHHRVHVPIETTPDARLCVAGRFVHMPAGTVWAFNNSRPHGAINRGPARIHLMLDLPPGPELDALFAAGQAVEGEPDPAAWDELSQNPLKLLERGLFANYGLIARLLQQ</sequence>
<dbReference type="OrthoDB" id="1441538at2"/>
<proteinExistence type="predicted"/>
<dbReference type="RefSeq" id="WP_012827568.1">
    <property type="nucleotide sequence ID" value="NC_013440.1"/>
</dbReference>
<organism evidence="2 3">
    <name type="scientific">Haliangium ochraceum (strain DSM 14365 / JCM 11303 / SMP-2)</name>
    <dbReference type="NCBI Taxonomy" id="502025"/>
    <lineage>
        <taxon>Bacteria</taxon>
        <taxon>Pseudomonadati</taxon>
        <taxon>Myxococcota</taxon>
        <taxon>Polyangia</taxon>
        <taxon>Haliangiales</taxon>
        <taxon>Kofleriaceae</taxon>
        <taxon>Haliangium</taxon>
    </lineage>
</organism>
<dbReference type="EMBL" id="CP001804">
    <property type="protein sequence ID" value="ACY14960.1"/>
    <property type="molecule type" value="Genomic_DNA"/>
</dbReference>
<accession>D0LJB3</accession>
<dbReference type="InterPro" id="IPR007803">
    <property type="entry name" value="Asp/Arg/Pro-Hydrxlase"/>
</dbReference>
<dbReference type="InterPro" id="IPR027443">
    <property type="entry name" value="IPNS-like_sf"/>
</dbReference>
<dbReference type="eggNOG" id="COG4424">
    <property type="taxonomic scope" value="Bacteria"/>
</dbReference>
<dbReference type="AlphaFoldDB" id="D0LJB3"/>
<dbReference type="Pfam" id="PF05118">
    <property type="entry name" value="Asp_Arg_Hydrox"/>
    <property type="match status" value="1"/>
</dbReference>
<dbReference type="STRING" id="502025.Hoch_2423"/>
<protein>
    <submittedName>
        <fullName evidence="2">Aspartyl/Asparaginyl beta-hydroxylase</fullName>
    </submittedName>
</protein>
<dbReference type="HOGENOM" id="CLU_1183722_0_0_7"/>
<dbReference type="Gene3D" id="2.60.120.330">
    <property type="entry name" value="B-lactam Antibiotic, Isopenicillin N Synthase, Chain"/>
    <property type="match status" value="1"/>
</dbReference>
<dbReference type="Proteomes" id="UP000001880">
    <property type="component" value="Chromosome"/>
</dbReference>
<name>D0LJB3_HALO1</name>